<gene>
    <name evidence="1" type="ORF">AD933_10375</name>
</gene>
<sequence>MQSVSIFPAGITKKQVERASSAPLPAGTVCLFACYVPDGNLPLHTRFYLKNLLNCGITLHIVLSGTETIHESTNNFCATHGIHAWKRPNGGLDFGAWQFLLEKGLAKDAPYILFANDSVFGPLTPLPLLLEKLAANQRPAWGLVASRAVTPHLQSWFIGLSQAAFQSAPVQRVLHLPFKEMSRDEIIWHGELGLSVALKAANIPLHAAWSDLNAPMARFFPANPMHTHWRDMVQSATVPFLKQEVLRDNPFRVPHLADWRALIPAESGFNPEWIDTYLSEHPPRPLTLHPTWKGRALYGFINQLDRLKWQKDRRQGAAR</sequence>
<accession>A0A149RLM6</accession>
<proteinExistence type="predicted"/>
<dbReference type="AlphaFoldDB" id="A0A149RLM6"/>
<evidence type="ECO:0000313" key="2">
    <source>
        <dbReference type="Proteomes" id="UP000075526"/>
    </source>
</evidence>
<protein>
    <submittedName>
        <fullName evidence="1">Glycosyl transferase</fullName>
    </submittedName>
</protein>
<reference evidence="1 2" key="1">
    <citation type="submission" date="2015-06" db="EMBL/GenBank/DDBJ databases">
        <title>Improved classification and identification of acetic acid bacteria using matrix-assisted laser desorption/ionization time-of-flight mass spectrometry; Gluconobacter nephelii and Gluconobacter uchimurae are later heterotypic synonyms of Gluconobacter japonicus and Gluconobacter oxydans, respectively.</title>
        <authorList>
            <person name="Li L."/>
            <person name="Cleenwerck I."/>
            <person name="De Vuyst L."/>
            <person name="Vandamme P."/>
        </authorList>
    </citation>
    <scope>NUCLEOTIDE SEQUENCE [LARGE SCALE GENOMIC DNA]</scope>
    <source>
        <strain evidence="1 2">LMG 1552</strain>
    </source>
</reference>
<keyword evidence="1" id="KW-0808">Transferase</keyword>
<name>A0A149RLM6_9PROT</name>
<evidence type="ECO:0000313" key="1">
    <source>
        <dbReference type="EMBL" id="KXV14991.1"/>
    </source>
</evidence>
<dbReference type="RefSeq" id="WP_061508547.1">
    <property type="nucleotide sequence ID" value="NZ_JBDNKN010000023.1"/>
</dbReference>
<comment type="caution">
    <text evidence="1">The sequence shown here is derived from an EMBL/GenBank/DDBJ whole genome shotgun (WGS) entry which is preliminary data.</text>
</comment>
<organism evidence="1 2">
    <name type="scientific">Acetobacter malorum</name>
    <dbReference type="NCBI Taxonomy" id="178901"/>
    <lineage>
        <taxon>Bacteria</taxon>
        <taxon>Pseudomonadati</taxon>
        <taxon>Pseudomonadota</taxon>
        <taxon>Alphaproteobacteria</taxon>
        <taxon>Acetobacterales</taxon>
        <taxon>Acetobacteraceae</taxon>
        <taxon>Acetobacter</taxon>
    </lineage>
</organism>
<dbReference type="EMBL" id="LHZF01000169">
    <property type="protein sequence ID" value="KXV14991.1"/>
    <property type="molecule type" value="Genomic_DNA"/>
</dbReference>
<dbReference type="Proteomes" id="UP000075526">
    <property type="component" value="Unassembled WGS sequence"/>
</dbReference>
<dbReference type="GO" id="GO:0016740">
    <property type="term" value="F:transferase activity"/>
    <property type="evidence" value="ECO:0007669"/>
    <property type="project" value="UniProtKB-KW"/>
</dbReference>